<dbReference type="Gene3D" id="2.60.40.640">
    <property type="match status" value="1"/>
</dbReference>
<dbReference type="EMBL" id="FO082050">
    <property type="protein sequence ID" value="CCE82408.1"/>
    <property type="molecule type" value="Genomic_DNA"/>
</dbReference>
<evidence type="ECO:0000313" key="2">
    <source>
        <dbReference type="EMBL" id="CCE82408.1"/>
    </source>
</evidence>
<dbReference type="OrthoDB" id="2333384at2759"/>
<dbReference type="OMA" id="FSHHIAN"/>
<organism evidence="2 3">
    <name type="scientific">Pichia sorbitophila (strain ATCC MYA-4447 / BCRC 22081 / CBS 7064 / NBRC 10061 / NRRL Y-12695)</name>
    <name type="common">Hybrid yeast</name>
    <dbReference type="NCBI Taxonomy" id="559304"/>
    <lineage>
        <taxon>Eukaryota</taxon>
        <taxon>Fungi</taxon>
        <taxon>Dikarya</taxon>
        <taxon>Ascomycota</taxon>
        <taxon>Saccharomycotina</taxon>
        <taxon>Pichiomycetes</taxon>
        <taxon>Debaryomycetaceae</taxon>
        <taxon>Millerozyma</taxon>
    </lineage>
</organism>
<feature type="region of interest" description="Disordered" evidence="1">
    <location>
        <begin position="342"/>
        <end position="378"/>
    </location>
</feature>
<gene>
    <name evidence="2" type="primary">Piso0_002133</name>
    <name evidence="2" type="ORF">GNLVRS01_PISO0J05377g</name>
</gene>
<dbReference type="eggNOG" id="ENOG502SWT6">
    <property type="taxonomic scope" value="Eukaryota"/>
</dbReference>
<feature type="compositionally biased region" description="Low complexity" evidence="1">
    <location>
        <begin position="350"/>
        <end position="365"/>
    </location>
</feature>
<keyword evidence="3" id="KW-1185">Reference proteome</keyword>
<evidence type="ECO:0000256" key="1">
    <source>
        <dbReference type="SAM" id="MobiDB-lite"/>
    </source>
</evidence>
<accession>G8YBS7</accession>
<dbReference type="InParanoid" id="G8YBS7"/>
<dbReference type="Proteomes" id="UP000005222">
    <property type="component" value="Chromosome J"/>
</dbReference>
<evidence type="ECO:0000313" key="3">
    <source>
        <dbReference type="Proteomes" id="UP000005222"/>
    </source>
</evidence>
<reference evidence="2 3" key="1">
    <citation type="journal article" date="2012" name="G3 (Bethesda)">
        <title>Pichia sorbitophila, an interspecies yeast hybrid reveals early steps of genome resolution following polyploidization.</title>
        <authorList>
            <person name="Leh Louis V."/>
            <person name="Despons L."/>
            <person name="Friedrich A."/>
            <person name="Martin T."/>
            <person name="Durrens P."/>
            <person name="Casaregola S."/>
            <person name="Neuveglise C."/>
            <person name="Fairhead C."/>
            <person name="Marck C."/>
            <person name="Cruz J.A."/>
            <person name="Straub M.L."/>
            <person name="Kugler V."/>
            <person name="Sacerdot C."/>
            <person name="Uzunov Z."/>
            <person name="Thierry A."/>
            <person name="Weiss S."/>
            <person name="Bleykasten C."/>
            <person name="De Montigny J."/>
            <person name="Jacques N."/>
            <person name="Jung P."/>
            <person name="Lemaire M."/>
            <person name="Mallet S."/>
            <person name="Morel G."/>
            <person name="Richard G.F."/>
            <person name="Sarkar A."/>
            <person name="Savel G."/>
            <person name="Schacherer J."/>
            <person name="Seret M.L."/>
            <person name="Talla E."/>
            <person name="Samson G."/>
            <person name="Jubin C."/>
            <person name="Poulain J."/>
            <person name="Vacherie B."/>
            <person name="Barbe V."/>
            <person name="Pelletier E."/>
            <person name="Sherman D.J."/>
            <person name="Westhof E."/>
            <person name="Weissenbach J."/>
            <person name="Baret P.V."/>
            <person name="Wincker P."/>
            <person name="Gaillardin C."/>
            <person name="Dujon B."/>
            <person name="Souciet J.L."/>
        </authorList>
    </citation>
    <scope>NUCLEOTIDE SEQUENCE [LARGE SCALE GENOMIC DNA]</scope>
    <source>
        <strain evidence="3">ATCC MYA-4447 / BCRC 22081 / CBS 7064 / NBRC 10061 / NRRL Y-12695</strain>
    </source>
</reference>
<protein>
    <submittedName>
        <fullName evidence="2">Piso0_002133 protein</fullName>
    </submittedName>
</protein>
<dbReference type="HOGENOM" id="CLU_594552_0_0_1"/>
<sequence length="454" mass="52076">MKIWESILHKIGELYQELDNSHNPFRLELSIISRNVYQKGLSESEFKETIPPILRGQVTLHVYKPIEMLNLSVRFFGKQIDTIQEIGEDGSIECLERRFSSQKKRCSVLIDQVHNWDYRSHSSIYPGTYTFPFEFIADSLLPESFQCKHVSVYYKLESSLLYLYPPSSCLKAATQSENIKLIRCLSDTLFNDSIIATGNWRNLLIYEFSFQNKVAFQNTPYLSILRIYPIDKSALDFSLHSISLMLIQTQSSDKIRTKRGSQYTDVSKFLLYKRHINPFSMNCSTDVYTYDIELNIPSIAHNFKEKQHQQTEKKVIYPTFFSDNHGFVNTHSLRITIEVSENAKTKKSSSRANRSSHSSRISISNPKTSESDGVTPPNCATFHERKEGASRFKKIELSFSAPIILLSHDSMKASASPPSYSNTSSNFSTLRSMENSVFSFKSPISPPLYNDITI</sequence>
<name>G8YBS7_PICSO</name>
<dbReference type="InterPro" id="IPR014752">
    <property type="entry name" value="Arrestin-like_C"/>
</dbReference>
<proteinExistence type="predicted"/>
<dbReference type="AlphaFoldDB" id="G8YBS7"/>
<dbReference type="STRING" id="559304.G8YBS7"/>